<keyword evidence="4" id="KW-1185">Reference proteome</keyword>
<protein>
    <submittedName>
        <fullName evidence="3">Uncharacterized protein</fullName>
    </submittedName>
</protein>
<feature type="transmembrane region" description="Helical" evidence="2">
    <location>
        <begin position="196"/>
        <end position="215"/>
    </location>
</feature>
<gene>
    <name evidence="3" type="ORF">ACFQEY_16610</name>
</gene>
<name>A0ABD5UMS5_9EURY</name>
<sequence>MGFNDPLVLQIGVPGVPEYLQETVAGIIAFLPRLIGAAVILLIGWVLGRLVAGAVRRVADRTEVDRLVMNTPLGGALGGSETAVSRSLGRVAGYFVYALAILTAADALAVELLSEWIAAAVSYLPAFVAGALIIVVGFVLADFVADLAARTETVTETSYTDVFADGLRVFLYFVVTVIGLGTMGVDVQILNTFAQAAAWGLAGGAALAIGIAFGLGGRDHVAANIDDWLPGRAPGPESAPMGQPDGGEESTD</sequence>
<keyword evidence="2" id="KW-1133">Transmembrane helix</keyword>
<feature type="transmembrane region" description="Helical" evidence="2">
    <location>
        <begin position="169"/>
        <end position="190"/>
    </location>
</feature>
<feature type="transmembrane region" description="Helical" evidence="2">
    <location>
        <begin position="24"/>
        <end position="47"/>
    </location>
</feature>
<dbReference type="PANTHER" id="PTHR30221:SF1">
    <property type="entry name" value="SMALL-CONDUCTANCE MECHANOSENSITIVE CHANNEL"/>
    <property type="match status" value="1"/>
</dbReference>
<organism evidence="3 4">
    <name type="scientific">Halorubrum trueperi</name>
    <dbReference type="NCBI Taxonomy" id="2004704"/>
    <lineage>
        <taxon>Archaea</taxon>
        <taxon>Methanobacteriati</taxon>
        <taxon>Methanobacteriota</taxon>
        <taxon>Stenosarchaea group</taxon>
        <taxon>Halobacteria</taxon>
        <taxon>Halobacteriales</taxon>
        <taxon>Haloferacaceae</taxon>
        <taxon>Halorubrum</taxon>
    </lineage>
</organism>
<dbReference type="Pfam" id="PF05552">
    <property type="entry name" value="MS_channel_1st_1"/>
    <property type="match status" value="2"/>
</dbReference>
<dbReference type="EMBL" id="JBHSXI010000023">
    <property type="protein sequence ID" value="MFC6890611.1"/>
    <property type="molecule type" value="Genomic_DNA"/>
</dbReference>
<reference evidence="3 4" key="1">
    <citation type="journal article" date="2019" name="Int. J. Syst. Evol. Microbiol.">
        <title>The Global Catalogue of Microorganisms (GCM) 10K type strain sequencing project: providing services to taxonomists for standard genome sequencing and annotation.</title>
        <authorList>
            <consortium name="The Broad Institute Genomics Platform"/>
            <consortium name="The Broad Institute Genome Sequencing Center for Infectious Disease"/>
            <person name="Wu L."/>
            <person name="Ma J."/>
        </authorList>
    </citation>
    <scope>NUCLEOTIDE SEQUENCE [LARGE SCALE GENOMIC DNA]</scope>
    <source>
        <strain evidence="3 4">Y73</strain>
    </source>
</reference>
<comment type="caution">
    <text evidence="3">The sequence shown here is derived from an EMBL/GenBank/DDBJ whole genome shotgun (WGS) entry which is preliminary data.</text>
</comment>
<keyword evidence="2" id="KW-0472">Membrane</keyword>
<keyword evidence="2" id="KW-0812">Transmembrane</keyword>
<accession>A0ABD5UMS5</accession>
<dbReference type="PANTHER" id="PTHR30221">
    <property type="entry name" value="SMALL-CONDUCTANCE MECHANOSENSITIVE CHANNEL"/>
    <property type="match status" value="1"/>
</dbReference>
<proteinExistence type="predicted"/>
<dbReference type="AlphaFoldDB" id="A0ABD5UMS5"/>
<dbReference type="Gene3D" id="1.10.287.1260">
    <property type="match status" value="2"/>
</dbReference>
<dbReference type="RefSeq" id="WP_379770750.1">
    <property type="nucleotide sequence ID" value="NZ_JBHSXI010000023.1"/>
</dbReference>
<evidence type="ECO:0000313" key="4">
    <source>
        <dbReference type="Proteomes" id="UP001596333"/>
    </source>
</evidence>
<dbReference type="InterPro" id="IPR008910">
    <property type="entry name" value="MSC_TM_helix"/>
</dbReference>
<feature type="transmembrane region" description="Helical" evidence="2">
    <location>
        <begin position="116"/>
        <end position="141"/>
    </location>
</feature>
<feature type="transmembrane region" description="Helical" evidence="2">
    <location>
        <begin position="91"/>
        <end position="110"/>
    </location>
</feature>
<feature type="region of interest" description="Disordered" evidence="1">
    <location>
        <begin position="231"/>
        <end position="252"/>
    </location>
</feature>
<evidence type="ECO:0000256" key="2">
    <source>
        <dbReference type="SAM" id="Phobius"/>
    </source>
</evidence>
<evidence type="ECO:0000256" key="1">
    <source>
        <dbReference type="SAM" id="MobiDB-lite"/>
    </source>
</evidence>
<dbReference type="InterPro" id="IPR045275">
    <property type="entry name" value="MscS_archaea/bacteria_type"/>
</dbReference>
<evidence type="ECO:0000313" key="3">
    <source>
        <dbReference type="EMBL" id="MFC6890611.1"/>
    </source>
</evidence>
<dbReference type="Proteomes" id="UP001596333">
    <property type="component" value="Unassembled WGS sequence"/>
</dbReference>